<evidence type="ECO:0000256" key="1">
    <source>
        <dbReference type="SAM" id="MobiDB-lite"/>
    </source>
</evidence>
<accession>A0A564Y5V3</accession>
<dbReference type="AlphaFoldDB" id="A0A564Y5V3"/>
<evidence type="ECO:0000313" key="3">
    <source>
        <dbReference type="EMBL" id="VUZ42621.1"/>
    </source>
</evidence>
<gene>
    <name evidence="3" type="ORF">WMSIL1_LOCUS3086</name>
</gene>
<keyword evidence="2" id="KW-1133">Transmembrane helix</keyword>
<name>A0A564Y5V3_HYMDI</name>
<dbReference type="EMBL" id="CABIJS010000089">
    <property type="protein sequence ID" value="VUZ42621.1"/>
    <property type="molecule type" value="Genomic_DNA"/>
</dbReference>
<evidence type="ECO:0000256" key="2">
    <source>
        <dbReference type="SAM" id="Phobius"/>
    </source>
</evidence>
<reference evidence="3 4" key="1">
    <citation type="submission" date="2019-07" db="EMBL/GenBank/DDBJ databases">
        <authorList>
            <person name="Jastrzebski P J."/>
            <person name="Paukszto L."/>
            <person name="Jastrzebski P J."/>
        </authorList>
    </citation>
    <scope>NUCLEOTIDE SEQUENCE [LARGE SCALE GENOMIC DNA]</scope>
    <source>
        <strain evidence="3 4">WMS-il1</strain>
    </source>
</reference>
<keyword evidence="2" id="KW-0812">Transmembrane</keyword>
<dbReference type="Proteomes" id="UP000321570">
    <property type="component" value="Unassembled WGS sequence"/>
</dbReference>
<organism evidence="3 4">
    <name type="scientific">Hymenolepis diminuta</name>
    <name type="common">Rat tapeworm</name>
    <dbReference type="NCBI Taxonomy" id="6216"/>
    <lineage>
        <taxon>Eukaryota</taxon>
        <taxon>Metazoa</taxon>
        <taxon>Spiralia</taxon>
        <taxon>Lophotrochozoa</taxon>
        <taxon>Platyhelminthes</taxon>
        <taxon>Cestoda</taxon>
        <taxon>Eucestoda</taxon>
        <taxon>Cyclophyllidea</taxon>
        <taxon>Hymenolepididae</taxon>
        <taxon>Hymenolepis</taxon>
    </lineage>
</organism>
<keyword evidence="4" id="KW-1185">Reference proteome</keyword>
<feature type="transmembrane region" description="Helical" evidence="2">
    <location>
        <begin position="16"/>
        <end position="38"/>
    </location>
</feature>
<evidence type="ECO:0000313" key="4">
    <source>
        <dbReference type="Proteomes" id="UP000321570"/>
    </source>
</evidence>
<feature type="region of interest" description="Disordered" evidence="1">
    <location>
        <begin position="66"/>
        <end position="88"/>
    </location>
</feature>
<proteinExistence type="predicted"/>
<protein>
    <submittedName>
        <fullName evidence="3">Uncharacterized protein</fullName>
    </submittedName>
</protein>
<keyword evidence="2" id="KW-0472">Membrane</keyword>
<sequence length="88" mass="9490">MTILMSIGTLTHNNQLFAIPLFVIGLCVLLSAIIGIILKVYNACHSVTPYGTAPVVVLTPNQEKDLKNSQASDSESLESAGFYQPLVR</sequence>